<dbReference type="Proteomes" id="UP001497680">
    <property type="component" value="Unassembled WGS sequence"/>
</dbReference>
<dbReference type="EMBL" id="MU394340">
    <property type="protein sequence ID" value="KAI6084221.1"/>
    <property type="molecule type" value="Genomic_DNA"/>
</dbReference>
<evidence type="ECO:0000313" key="2">
    <source>
        <dbReference type="Proteomes" id="UP001497680"/>
    </source>
</evidence>
<keyword evidence="2" id="KW-1185">Reference proteome</keyword>
<organism evidence="1 2">
    <name type="scientific">Hypoxylon rubiginosum</name>
    <dbReference type="NCBI Taxonomy" id="110542"/>
    <lineage>
        <taxon>Eukaryota</taxon>
        <taxon>Fungi</taxon>
        <taxon>Dikarya</taxon>
        <taxon>Ascomycota</taxon>
        <taxon>Pezizomycotina</taxon>
        <taxon>Sordariomycetes</taxon>
        <taxon>Xylariomycetidae</taxon>
        <taxon>Xylariales</taxon>
        <taxon>Hypoxylaceae</taxon>
        <taxon>Hypoxylon</taxon>
    </lineage>
</organism>
<protein>
    <submittedName>
        <fullName evidence="1">Uncharacterized protein</fullName>
    </submittedName>
</protein>
<proteinExistence type="predicted"/>
<name>A0ACC0CUV7_9PEZI</name>
<reference evidence="1 2" key="1">
    <citation type="journal article" date="2022" name="New Phytol.">
        <title>Ecological generalism drives hyperdiversity of secondary metabolite gene clusters in xylarialean endophytes.</title>
        <authorList>
            <person name="Franco M.E.E."/>
            <person name="Wisecaver J.H."/>
            <person name="Arnold A.E."/>
            <person name="Ju Y.M."/>
            <person name="Slot J.C."/>
            <person name="Ahrendt S."/>
            <person name="Moore L.P."/>
            <person name="Eastman K.E."/>
            <person name="Scott K."/>
            <person name="Konkel Z."/>
            <person name="Mondo S.J."/>
            <person name="Kuo A."/>
            <person name="Hayes R.D."/>
            <person name="Haridas S."/>
            <person name="Andreopoulos B."/>
            <person name="Riley R."/>
            <person name="LaButti K."/>
            <person name="Pangilinan J."/>
            <person name="Lipzen A."/>
            <person name="Amirebrahimi M."/>
            <person name="Yan J."/>
            <person name="Adam C."/>
            <person name="Keymanesh K."/>
            <person name="Ng V."/>
            <person name="Louie K."/>
            <person name="Northen T."/>
            <person name="Drula E."/>
            <person name="Henrissat B."/>
            <person name="Hsieh H.M."/>
            <person name="Youens-Clark K."/>
            <person name="Lutzoni F."/>
            <person name="Miadlikowska J."/>
            <person name="Eastwood D.C."/>
            <person name="Hamelin R.C."/>
            <person name="Grigoriev I.V."/>
            <person name="U'Ren J.M."/>
        </authorList>
    </citation>
    <scope>NUCLEOTIDE SEQUENCE [LARGE SCALE GENOMIC DNA]</scope>
    <source>
        <strain evidence="1 2">ER1909</strain>
    </source>
</reference>
<gene>
    <name evidence="1" type="ORF">F4821DRAFT_280303</name>
</gene>
<evidence type="ECO:0000313" key="1">
    <source>
        <dbReference type="EMBL" id="KAI6084221.1"/>
    </source>
</evidence>
<comment type="caution">
    <text evidence="1">The sequence shown here is derived from an EMBL/GenBank/DDBJ whole genome shotgun (WGS) entry which is preliminary data.</text>
</comment>
<sequence>MSQHPLHQSVASLGLVNFPNNVRHNIYRHLIPTDTYLFIDRKAWKKYGYEKHRPCVTKDGHDDDRIFSAVALFFVCRRLKFETVRLLYSSNTIVTNHTLPLRRLSPVTFSVITSLKIRLVSGPRLHRAATRWMSIFSRLSMNSHRIRSSGDDVLLELVYEYKSRHTREVDQVDVVKSLMTSLVFGRPISCRVQLQLEDRRLVRLSQDDGQQATGQVGFRFCDLPEEIRRKILKYTDLITPHNQVLWSPRGYFPVMGPDYNPYMDYMVGYSRRHGCQWLSEDRSFKCEGYYNPAEPLFPYWEKPTAYFLVSRAFHLEAKAVFLEYNHFEIPEIREQSYGGSSVALRFFSKFPPDTLRSLRFLEIKHPLVFYSNRSGRRLYRDELWGEVINAHLRESSFNLELLSFTVRLRGLRKKVRKALQPGIMDTLRHMSKMVNSYFWSLVSVGRRPGVQTLTIEITSPSFYGHYYLRRPSDELPPKLRRLEKAEELHLARLVKIMPNGDASEITDALVIEKDQPIEIRNDIKNSEVYKDAWVEGLWWEKRSA</sequence>
<accession>A0ACC0CUV7</accession>